<dbReference type="OrthoDB" id="507320at2"/>
<dbReference type="AlphaFoldDB" id="A0A2T1C0Q9"/>
<reference evidence="1 2" key="2">
    <citation type="submission" date="2018-03" db="EMBL/GenBank/DDBJ databases">
        <title>The ancient ancestry and fast evolution of plastids.</title>
        <authorList>
            <person name="Moore K.R."/>
            <person name="Magnabosco C."/>
            <person name="Momper L."/>
            <person name="Gold D.A."/>
            <person name="Bosak T."/>
            <person name="Fournier G.P."/>
        </authorList>
    </citation>
    <scope>NUCLEOTIDE SEQUENCE [LARGE SCALE GENOMIC DNA]</scope>
    <source>
        <strain evidence="1 2">CCAP 1448/3</strain>
    </source>
</reference>
<gene>
    <name evidence="1" type="ORF">C7B64_16120</name>
</gene>
<accession>A0A2T1C0Q9</accession>
<evidence type="ECO:0000313" key="1">
    <source>
        <dbReference type="EMBL" id="PSB01856.1"/>
    </source>
</evidence>
<dbReference type="Proteomes" id="UP000238762">
    <property type="component" value="Unassembled WGS sequence"/>
</dbReference>
<comment type="caution">
    <text evidence="1">The sequence shown here is derived from an EMBL/GenBank/DDBJ whole genome shotgun (WGS) entry which is preliminary data.</text>
</comment>
<dbReference type="EMBL" id="PVWJ01000084">
    <property type="protein sequence ID" value="PSB01856.1"/>
    <property type="molecule type" value="Genomic_DNA"/>
</dbReference>
<reference evidence="1 2" key="1">
    <citation type="submission" date="2018-02" db="EMBL/GenBank/DDBJ databases">
        <authorList>
            <person name="Cohen D.B."/>
            <person name="Kent A.D."/>
        </authorList>
    </citation>
    <scope>NUCLEOTIDE SEQUENCE [LARGE SCALE GENOMIC DNA]</scope>
    <source>
        <strain evidence="1 2">CCAP 1448/3</strain>
    </source>
</reference>
<organism evidence="1 2">
    <name type="scientific">Merismopedia glauca CCAP 1448/3</name>
    <dbReference type="NCBI Taxonomy" id="1296344"/>
    <lineage>
        <taxon>Bacteria</taxon>
        <taxon>Bacillati</taxon>
        <taxon>Cyanobacteriota</taxon>
        <taxon>Cyanophyceae</taxon>
        <taxon>Synechococcales</taxon>
        <taxon>Merismopediaceae</taxon>
        <taxon>Merismopedia</taxon>
    </lineage>
</organism>
<dbReference type="RefSeq" id="WP_106289684.1">
    <property type="nucleotide sequence ID" value="NZ_CAWNTC010000112.1"/>
</dbReference>
<proteinExistence type="predicted"/>
<protein>
    <submittedName>
        <fullName evidence="1">Uncharacterized protein</fullName>
    </submittedName>
</protein>
<name>A0A2T1C0Q9_9CYAN</name>
<keyword evidence="2" id="KW-1185">Reference proteome</keyword>
<evidence type="ECO:0000313" key="2">
    <source>
        <dbReference type="Proteomes" id="UP000238762"/>
    </source>
</evidence>
<sequence length="65" mass="7123">MATPKPPANEPHDQFIKQFVPIVLKNSFHSETSVSVQLSEELAIDVLCRAIAPEVTIEPDPNLGL</sequence>